<evidence type="ECO:0000313" key="2">
    <source>
        <dbReference type="EMBL" id="PRY67011.1"/>
    </source>
</evidence>
<dbReference type="InterPro" id="IPR009061">
    <property type="entry name" value="DNA-bd_dom_put_sf"/>
</dbReference>
<dbReference type="GO" id="GO:0003677">
    <property type="term" value="F:DNA binding"/>
    <property type="evidence" value="ECO:0007669"/>
    <property type="project" value="InterPro"/>
</dbReference>
<gene>
    <name evidence="2" type="ORF">B0I08_10895</name>
</gene>
<evidence type="ECO:0000259" key="1">
    <source>
        <dbReference type="Pfam" id="PF12728"/>
    </source>
</evidence>
<dbReference type="OrthoDB" id="1853825at2"/>
<dbReference type="InterPro" id="IPR010093">
    <property type="entry name" value="SinI_DNA-bd"/>
</dbReference>
<comment type="caution">
    <text evidence="2">The sequence shown here is derived from an EMBL/GenBank/DDBJ whole genome shotgun (WGS) entry which is preliminary data.</text>
</comment>
<sequence>MSQGLIDVRFLTVAEVAEMMRVSNMTVYRLVHSGELPAVRFGRSFRIPESAVLSVIGASVPRVG</sequence>
<dbReference type="InterPro" id="IPR041657">
    <property type="entry name" value="HTH_17"/>
</dbReference>
<dbReference type="SUPFAM" id="SSF46955">
    <property type="entry name" value="Putative DNA-binding domain"/>
    <property type="match status" value="1"/>
</dbReference>
<dbReference type="RefSeq" id="WP_106214129.1">
    <property type="nucleotide sequence ID" value="NZ_PVTL01000008.1"/>
</dbReference>
<accession>A0A2T0VA38</accession>
<feature type="domain" description="Helix-turn-helix" evidence="1">
    <location>
        <begin position="10"/>
        <end position="54"/>
    </location>
</feature>
<evidence type="ECO:0000313" key="3">
    <source>
        <dbReference type="Proteomes" id="UP000237983"/>
    </source>
</evidence>
<organism evidence="2 3">
    <name type="scientific">Glaciihabitans tibetensis</name>
    <dbReference type="NCBI Taxonomy" id="1266600"/>
    <lineage>
        <taxon>Bacteria</taxon>
        <taxon>Bacillati</taxon>
        <taxon>Actinomycetota</taxon>
        <taxon>Actinomycetes</taxon>
        <taxon>Micrococcales</taxon>
        <taxon>Microbacteriaceae</taxon>
        <taxon>Glaciihabitans</taxon>
    </lineage>
</organism>
<reference evidence="2 3" key="1">
    <citation type="submission" date="2018-03" db="EMBL/GenBank/DDBJ databases">
        <title>Genomic Encyclopedia of Type Strains, Phase III (KMG-III): the genomes of soil and plant-associated and newly described type strains.</title>
        <authorList>
            <person name="Whitman W."/>
        </authorList>
    </citation>
    <scope>NUCLEOTIDE SEQUENCE [LARGE SCALE GENOMIC DNA]</scope>
    <source>
        <strain evidence="2 3">CGMCC 1.12484</strain>
    </source>
</reference>
<dbReference type="EMBL" id="PVTL01000008">
    <property type="protein sequence ID" value="PRY67011.1"/>
    <property type="molecule type" value="Genomic_DNA"/>
</dbReference>
<name>A0A2T0VA38_9MICO</name>
<keyword evidence="3" id="KW-1185">Reference proteome</keyword>
<protein>
    <submittedName>
        <fullName evidence="2">AlpA family transcriptional regulator</fullName>
    </submittedName>
</protein>
<dbReference type="AlphaFoldDB" id="A0A2T0VA38"/>
<dbReference type="Proteomes" id="UP000237983">
    <property type="component" value="Unassembled WGS sequence"/>
</dbReference>
<proteinExistence type="predicted"/>
<dbReference type="NCBIfam" id="TIGR01764">
    <property type="entry name" value="excise"/>
    <property type="match status" value="1"/>
</dbReference>
<dbReference type="Pfam" id="PF12728">
    <property type="entry name" value="HTH_17"/>
    <property type="match status" value="1"/>
</dbReference>